<keyword evidence="1" id="KW-0812">Transmembrane</keyword>
<protein>
    <submittedName>
        <fullName evidence="2">Uncharacterized protein</fullName>
    </submittedName>
</protein>
<sequence>MSIIVKPGNRVGLLISAILAGAITLPLCLLGAYASMALVHSDGGIALLLFWPVFPVMLLFGSGGLFAPVPEWLFNVLAVIAEFAGVFFIVHVVRICLAMRHRQ</sequence>
<dbReference type="Proteomes" id="UP001180536">
    <property type="component" value="Unassembled WGS sequence"/>
</dbReference>
<evidence type="ECO:0000256" key="1">
    <source>
        <dbReference type="SAM" id="Phobius"/>
    </source>
</evidence>
<dbReference type="RefSeq" id="WP_157275576.1">
    <property type="nucleotide sequence ID" value="NZ_JAVDXQ010000006.1"/>
</dbReference>
<organism evidence="2 3">
    <name type="scientific">Pelomonas aquatica</name>
    <dbReference type="NCBI Taxonomy" id="431058"/>
    <lineage>
        <taxon>Bacteria</taxon>
        <taxon>Pseudomonadati</taxon>
        <taxon>Pseudomonadota</taxon>
        <taxon>Betaproteobacteria</taxon>
        <taxon>Burkholderiales</taxon>
        <taxon>Sphaerotilaceae</taxon>
        <taxon>Roseateles</taxon>
    </lineage>
</organism>
<feature type="transmembrane region" description="Helical" evidence="1">
    <location>
        <begin position="72"/>
        <end position="97"/>
    </location>
</feature>
<keyword evidence="3" id="KW-1185">Reference proteome</keyword>
<evidence type="ECO:0000313" key="3">
    <source>
        <dbReference type="Proteomes" id="UP001180536"/>
    </source>
</evidence>
<keyword evidence="1" id="KW-0472">Membrane</keyword>
<comment type="caution">
    <text evidence="2">The sequence shown here is derived from an EMBL/GenBank/DDBJ whole genome shotgun (WGS) entry which is preliminary data.</text>
</comment>
<gene>
    <name evidence="2" type="ORF">J2X16_004245</name>
</gene>
<keyword evidence="1" id="KW-1133">Transmembrane helix</keyword>
<dbReference type="EMBL" id="JAVDXQ010000006">
    <property type="protein sequence ID" value="MDR7298877.1"/>
    <property type="molecule type" value="Genomic_DNA"/>
</dbReference>
<proteinExistence type="predicted"/>
<accession>A0ABU1ZE33</accession>
<evidence type="ECO:0000313" key="2">
    <source>
        <dbReference type="EMBL" id="MDR7298877.1"/>
    </source>
</evidence>
<feature type="transmembrane region" description="Helical" evidence="1">
    <location>
        <begin position="12"/>
        <end position="33"/>
    </location>
</feature>
<name>A0ABU1ZE33_9BURK</name>
<reference evidence="2 3" key="1">
    <citation type="submission" date="2023-07" db="EMBL/GenBank/DDBJ databases">
        <title>Sorghum-associated microbial communities from plants grown in Nebraska, USA.</title>
        <authorList>
            <person name="Schachtman D."/>
        </authorList>
    </citation>
    <scope>NUCLEOTIDE SEQUENCE [LARGE SCALE GENOMIC DNA]</scope>
    <source>
        <strain evidence="2 3">BE310</strain>
    </source>
</reference>
<feature type="transmembrane region" description="Helical" evidence="1">
    <location>
        <begin position="45"/>
        <end position="66"/>
    </location>
</feature>